<reference evidence="3" key="1">
    <citation type="journal article" date="2013" name="Genome Announc.">
        <title>Draft genome sequence of the basidiomycetous yeast-like fungus Pseudozyma hubeiensis SY62, which produces an abundant amount of the biosurfactant mannosylerythritol lipids.</title>
        <authorList>
            <person name="Konishi M."/>
            <person name="Hatada Y."/>
            <person name="Horiuchi J."/>
        </authorList>
    </citation>
    <scope>NUCLEOTIDE SEQUENCE [LARGE SCALE GENOMIC DNA]</scope>
    <source>
        <strain evidence="3">SY62</strain>
    </source>
</reference>
<dbReference type="GeneID" id="24111892"/>
<dbReference type="HOGENOM" id="CLU_2278688_0_0_1"/>
<feature type="compositionally biased region" description="Basic and acidic residues" evidence="1">
    <location>
        <begin position="14"/>
        <end position="30"/>
    </location>
</feature>
<keyword evidence="3" id="KW-1185">Reference proteome</keyword>
<name>R9PCC7_PSEHS</name>
<dbReference type="AlphaFoldDB" id="R9PCC7"/>
<proteinExistence type="predicted"/>
<organism evidence="2 3">
    <name type="scientific">Pseudozyma hubeiensis (strain SY62)</name>
    <name type="common">Yeast</name>
    <dbReference type="NCBI Taxonomy" id="1305764"/>
    <lineage>
        <taxon>Eukaryota</taxon>
        <taxon>Fungi</taxon>
        <taxon>Dikarya</taxon>
        <taxon>Basidiomycota</taxon>
        <taxon>Ustilaginomycotina</taxon>
        <taxon>Ustilaginomycetes</taxon>
        <taxon>Ustilaginales</taxon>
        <taxon>Ustilaginaceae</taxon>
        <taxon>Pseudozyma</taxon>
    </lineage>
</organism>
<sequence>MLSDQLWKNQQHSSYEEARRKKKFRDEAKNRTRRKNLQHTQAGCLFRSKIEVRIGKDRSNSNQTKFRICPAEERQAAGISLSPRSLFNIDRPGRLVALACPL</sequence>
<protein>
    <submittedName>
        <fullName evidence="2">Uncharacterized protein</fullName>
    </submittedName>
</protein>
<evidence type="ECO:0000256" key="1">
    <source>
        <dbReference type="SAM" id="MobiDB-lite"/>
    </source>
</evidence>
<feature type="compositionally biased region" description="Polar residues" evidence="1">
    <location>
        <begin position="1"/>
        <end position="13"/>
    </location>
</feature>
<dbReference type="EMBL" id="DF238822">
    <property type="protein sequence ID" value="GAC99026.1"/>
    <property type="molecule type" value="Genomic_DNA"/>
</dbReference>
<dbReference type="RefSeq" id="XP_012192613.1">
    <property type="nucleotide sequence ID" value="XM_012337223.1"/>
</dbReference>
<feature type="region of interest" description="Disordered" evidence="1">
    <location>
        <begin position="1"/>
        <end position="37"/>
    </location>
</feature>
<evidence type="ECO:0000313" key="2">
    <source>
        <dbReference type="EMBL" id="GAC99026.1"/>
    </source>
</evidence>
<gene>
    <name evidence="2" type="ORF">PHSY_006623</name>
</gene>
<accession>R9PCC7</accession>
<evidence type="ECO:0000313" key="3">
    <source>
        <dbReference type="Proteomes" id="UP000014071"/>
    </source>
</evidence>
<dbReference type="Proteomes" id="UP000014071">
    <property type="component" value="Unassembled WGS sequence"/>
</dbReference>